<comment type="caution">
    <text evidence="1">The sequence shown here is derived from an EMBL/GenBank/DDBJ whole genome shotgun (WGS) entry which is preliminary data.</text>
</comment>
<feature type="non-terminal residue" evidence="1">
    <location>
        <position position="169"/>
    </location>
</feature>
<sequence>MVIIENSKMPTSEGMETTSKKLQLEVQLLLRDKSIQIILSSSIHLILEELFSGQVLRINREEHGLYLLKKSIDRIKEDSIVSSNSLTSTISNNVNNSCSNSVDCVTCLWHKRLGHAPLRVLRIIGSLNPMEFHDDQCIVCPIVKKSRLPSPSSNSLPLCASDIVHVDLW</sequence>
<evidence type="ECO:0000313" key="2">
    <source>
        <dbReference type="Proteomes" id="UP001627284"/>
    </source>
</evidence>
<accession>A0ABD2U3F6</accession>
<proteinExistence type="predicted"/>
<organism evidence="1 2">
    <name type="scientific">Solanum stoloniferum</name>
    <dbReference type="NCBI Taxonomy" id="62892"/>
    <lineage>
        <taxon>Eukaryota</taxon>
        <taxon>Viridiplantae</taxon>
        <taxon>Streptophyta</taxon>
        <taxon>Embryophyta</taxon>
        <taxon>Tracheophyta</taxon>
        <taxon>Spermatophyta</taxon>
        <taxon>Magnoliopsida</taxon>
        <taxon>eudicotyledons</taxon>
        <taxon>Gunneridae</taxon>
        <taxon>Pentapetalae</taxon>
        <taxon>asterids</taxon>
        <taxon>lamiids</taxon>
        <taxon>Solanales</taxon>
        <taxon>Solanaceae</taxon>
        <taxon>Solanoideae</taxon>
        <taxon>Solaneae</taxon>
        <taxon>Solanum</taxon>
    </lineage>
</organism>
<dbReference type="EMBL" id="JBJKTR010000007">
    <property type="protein sequence ID" value="KAL3363319.1"/>
    <property type="molecule type" value="Genomic_DNA"/>
</dbReference>
<dbReference type="Proteomes" id="UP001627284">
    <property type="component" value="Unassembled WGS sequence"/>
</dbReference>
<keyword evidence="2" id="KW-1185">Reference proteome</keyword>
<dbReference type="AlphaFoldDB" id="A0ABD2U3F6"/>
<name>A0ABD2U3F6_9SOLN</name>
<evidence type="ECO:0000313" key="1">
    <source>
        <dbReference type="EMBL" id="KAL3363319.1"/>
    </source>
</evidence>
<gene>
    <name evidence="1" type="ORF">AABB24_012553</name>
</gene>
<protein>
    <recommendedName>
        <fullName evidence="3">GAG-pre-integrase domain-containing protein</fullName>
    </recommendedName>
</protein>
<evidence type="ECO:0008006" key="3">
    <source>
        <dbReference type="Google" id="ProtNLM"/>
    </source>
</evidence>
<reference evidence="1 2" key="1">
    <citation type="submission" date="2024-05" db="EMBL/GenBank/DDBJ databases">
        <title>De novo assembly of an allotetraploid wild potato.</title>
        <authorList>
            <person name="Hosaka A.J."/>
        </authorList>
    </citation>
    <scope>NUCLEOTIDE SEQUENCE [LARGE SCALE GENOMIC DNA]</scope>
    <source>
        <tissue evidence="1">Young leaves</tissue>
    </source>
</reference>